<dbReference type="InterPro" id="IPR001223">
    <property type="entry name" value="Glyco_hydro18_cat"/>
</dbReference>
<comment type="catalytic activity">
    <reaction evidence="1">
        <text>Random endo-hydrolysis of N-acetyl-beta-D-glucosaminide (1-&gt;4)-beta-linkages in chitin and chitodextrins.</text>
        <dbReference type="EC" id="3.2.1.14"/>
    </reaction>
</comment>
<dbReference type="PROSITE" id="PS01095">
    <property type="entry name" value="GH18_1"/>
    <property type="match status" value="1"/>
</dbReference>
<dbReference type="InterPro" id="IPR001579">
    <property type="entry name" value="Glyco_hydro_18_chit_AS"/>
</dbReference>
<evidence type="ECO:0000256" key="10">
    <source>
        <dbReference type="ARBA" id="ARBA00023295"/>
    </source>
</evidence>
<keyword evidence="10 12" id="KW-0326">Glycosidase</keyword>
<dbReference type="SMART" id="SM00494">
    <property type="entry name" value="ChtBD2"/>
    <property type="match status" value="1"/>
</dbReference>
<gene>
    <name evidence="17" type="ORF">APLA_LOCUS7250</name>
</gene>
<dbReference type="CDD" id="cd02872">
    <property type="entry name" value="GH18_chitolectin_chitotriosidase"/>
    <property type="match status" value="1"/>
</dbReference>
<keyword evidence="18" id="KW-1185">Reference proteome</keyword>
<evidence type="ECO:0000256" key="1">
    <source>
        <dbReference type="ARBA" id="ARBA00000822"/>
    </source>
</evidence>
<dbReference type="SUPFAM" id="SSF54556">
    <property type="entry name" value="Chitinase insertion domain"/>
    <property type="match status" value="1"/>
</dbReference>
<name>A0A8S0ZT68_ARCPL</name>
<feature type="domain" description="GH18" evidence="16">
    <location>
        <begin position="22"/>
        <end position="396"/>
    </location>
</feature>
<evidence type="ECO:0000256" key="5">
    <source>
        <dbReference type="ARBA" id="ARBA00022729"/>
    </source>
</evidence>
<dbReference type="GO" id="GO:0006032">
    <property type="term" value="P:chitin catabolic process"/>
    <property type="evidence" value="ECO:0007669"/>
    <property type="project" value="UniProtKB-KW"/>
</dbReference>
<evidence type="ECO:0000313" key="18">
    <source>
        <dbReference type="Proteomes" id="UP000494106"/>
    </source>
</evidence>
<evidence type="ECO:0000256" key="3">
    <source>
        <dbReference type="ARBA" id="ARBA00012729"/>
    </source>
</evidence>
<dbReference type="InterPro" id="IPR017853">
    <property type="entry name" value="GH"/>
</dbReference>
<evidence type="ECO:0000256" key="14">
    <source>
        <dbReference type="SAM" id="SignalP"/>
    </source>
</evidence>
<evidence type="ECO:0000256" key="2">
    <source>
        <dbReference type="ARBA" id="ARBA00009121"/>
    </source>
</evidence>
<dbReference type="Gene3D" id="3.20.20.80">
    <property type="entry name" value="Glycosidases"/>
    <property type="match status" value="1"/>
</dbReference>
<feature type="chain" id="PRO_5035862125" description="chitinase" evidence="14">
    <location>
        <begin position="20"/>
        <end position="489"/>
    </location>
</feature>
<organism evidence="17 18">
    <name type="scientific">Arctia plantaginis</name>
    <name type="common">Wood tiger moth</name>
    <name type="synonym">Phalaena plantaginis</name>
    <dbReference type="NCBI Taxonomy" id="874455"/>
    <lineage>
        <taxon>Eukaryota</taxon>
        <taxon>Metazoa</taxon>
        <taxon>Ecdysozoa</taxon>
        <taxon>Arthropoda</taxon>
        <taxon>Hexapoda</taxon>
        <taxon>Insecta</taxon>
        <taxon>Pterygota</taxon>
        <taxon>Neoptera</taxon>
        <taxon>Endopterygota</taxon>
        <taxon>Lepidoptera</taxon>
        <taxon>Glossata</taxon>
        <taxon>Ditrysia</taxon>
        <taxon>Noctuoidea</taxon>
        <taxon>Erebidae</taxon>
        <taxon>Arctiinae</taxon>
        <taxon>Arctia</taxon>
    </lineage>
</organism>
<dbReference type="InterPro" id="IPR029070">
    <property type="entry name" value="Chitinase_insertion_sf"/>
</dbReference>
<evidence type="ECO:0000256" key="11">
    <source>
        <dbReference type="ARBA" id="ARBA00023326"/>
    </source>
</evidence>
<keyword evidence="9" id="KW-0119">Carbohydrate metabolism</keyword>
<dbReference type="AlphaFoldDB" id="A0A8S0ZT68"/>
<dbReference type="GO" id="GO:0005576">
    <property type="term" value="C:extracellular region"/>
    <property type="evidence" value="ECO:0007669"/>
    <property type="project" value="InterPro"/>
</dbReference>
<evidence type="ECO:0000256" key="7">
    <source>
        <dbReference type="ARBA" id="ARBA00023024"/>
    </source>
</evidence>
<feature type="compositionally biased region" description="Low complexity" evidence="13">
    <location>
        <begin position="408"/>
        <end position="424"/>
    </location>
</feature>
<keyword evidence="6 12" id="KW-0378">Hydrolase</keyword>
<evidence type="ECO:0000256" key="8">
    <source>
        <dbReference type="ARBA" id="ARBA00023157"/>
    </source>
</evidence>
<evidence type="ECO:0000259" key="15">
    <source>
        <dbReference type="PROSITE" id="PS50940"/>
    </source>
</evidence>
<keyword evidence="11" id="KW-0624">Polysaccharide degradation</keyword>
<proteinExistence type="inferred from homology"/>
<evidence type="ECO:0000313" key="17">
    <source>
        <dbReference type="EMBL" id="CAB3237985.1"/>
    </source>
</evidence>
<dbReference type="InterPro" id="IPR036508">
    <property type="entry name" value="Chitin-bd_dom_sf"/>
</dbReference>
<dbReference type="Gene3D" id="2.170.140.10">
    <property type="entry name" value="Chitin binding domain"/>
    <property type="match status" value="1"/>
</dbReference>
<dbReference type="GO" id="GO:0000272">
    <property type="term" value="P:polysaccharide catabolic process"/>
    <property type="evidence" value="ECO:0007669"/>
    <property type="project" value="UniProtKB-KW"/>
</dbReference>
<evidence type="ECO:0000256" key="13">
    <source>
        <dbReference type="SAM" id="MobiDB-lite"/>
    </source>
</evidence>
<feature type="region of interest" description="Disordered" evidence="13">
    <location>
        <begin position="401"/>
        <end position="424"/>
    </location>
</feature>
<dbReference type="InterPro" id="IPR050314">
    <property type="entry name" value="Glycosyl_Hydrlase_18"/>
</dbReference>
<keyword evidence="8" id="KW-1015">Disulfide bond</keyword>
<dbReference type="GO" id="GO:0008843">
    <property type="term" value="F:endochitinase activity"/>
    <property type="evidence" value="ECO:0007669"/>
    <property type="project" value="UniProtKB-EC"/>
</dbReference>
<dbReference type="PROSITE" id="PS50940">
    <property type="entry name" value="CHIT_BIND_II"/>
    <property type="match status" value="1"/>
</dbReference>
<dbReference type="Pfam" id="PF00704">
    <property type="entry name" value="Glyco_hydro_18"/>
    <property type="match status" value="1"/>
</dbReference>
<dbReference type="EMBL" id="CADEBC010000495">
    <property type="protein sequence ID" value="CAB3237985.1"/>
    <property type="molecule type" value="Genomic_DNA"/>
</dbReference>
<dbReference type="FunFam" id="3.10.50.10:FF:000004">
    <property type="entry name" value="Chitinase 5"/>
    <property type="match status" value="1"/>
</dbReference>
<evidence type="ECO:0000256" key="12">
    <source>
        <dbReference type="RuleBase" id="RU000489"/>
    </source>
</evidence>
<dbReference type="GO" id="GO:0008061">
    <property type="term" value="F:chitin binding"/>
    <property type="evidence" value="ECO:0007669"/>
    <property type="project" value="UniProtKB-KW"/>
</dbReference>
<keyword evidence="4" id="KW-0147">Chitin-binding</keyword>
<evidence type="ECO:0000256" key="9">
    <source>
        <dbReference type="ARBA" id="ARBA00023277"/>
    </source>
</evidence>
<dbReference type="SUPFAM" id="SSF57625">
    <property type="entry name" value="Invertebrate chitin-binding proteins"/>
    <property type="match status" value="1"/>
</dbReference>
<evidence type="ECO:0000259" key="16">
    <source>
        <dbReference type="PROSITE" id="PS51910"/>
    </source>
</evidence>
<dbReference type="SUPFAM" id="SSF51445">
    <property type="entry name" value="(Trans)glycosidases"/>
    <property type="match status" value="1"/>
</dbReference>
<dbReference type="OrthoDB" id="73875at2759"/>
<reference evidence="17 18" key="1">
    <citation type="submission" date="2020-04" db="EMBL/GenBank/DDBJ databases">
        <authorList>
            <person name="Wallbank WR R."/>
            <person name="Pardo Diaz C."/>
            <person name="Kozak K."/>
            <person name="Martin S."/>
            <person name="Jiggins C."/>
            <person name="Moest M."/>
            <person name="Warren A I."/>
            <person name="Byers J.R.P. K."/>
            <person name="Montejo-Kovacevich G."/>
            <person name="Yen C E."/>
        </authorList>
    </citation>
    <scope>NUCLEOTIDE SEQUENCE [LARGE SCALE GENOMIC DNA]</scope>
</reference>
<sequence length="489" mass="54756">MRPIEVSVFLLLAISLAMCSENAVICYYGTWATYRQGNGKFDVENIDPRLCSHLIYAFAGINNQGEVISLDPYLDLPDNWGRDNFRKFNALKQKNPRLKTLLAVGGWNEGSAKYSIMAASTGLRRNFINSILRMLTTYGFDGLDLDWEYPNRRDTVHGKADIDNFTQLLKELREAFDSHGFLLTAAVAAIEEMAILSYDVPAISRYLDIINLMSYDMAGSWDPVTGHNSPLHRGEGYEDDSKPINWYTVAKSLHFWINSGCPPEKLAVGVPFYARTFRLVNSNNNGVRAPANGAGLSGPYTVSPGTMGYNEFCFKLQTESWTKRYDSLAKVPYAFKDNNWVSYDDPESIVIKVDYAKTLGINKVMMWSIESDDFKGLCGEGANPLLKAINQALDNEIEHVDSTTTRPSTIGSATSTLSSSITSGTSTTESAQQYSCKQEGFIPHSQNCSFFYMCVPDNRDGFVGVKFQCPANLFWNQEQLVCDWHCQVR</sequence>
<dbReference type="Proteomes" id="UP000494106">
    <property type="component" value="Unassembled WGS sequence"/>
</dbReference>
<keyword evidence="7" id="KW-0146">Chitin degradation</keyword>
<comment type="caution">
    <text evidence="17">The sequence shown here is derived from an EMBL/GenBank/DDBJ whole genome shotgun (WGS) entry which is preliminary data.</text>
</comment>
<dbReference type="InterPro" id="IPR011583">
    <property type="entry name" value="Chitinase_II/V-like_cat"/>
</dbReference>
<protein>
    <recommendedName>
        <fullName evidence="3">chitinase</fullName>
        <ecNumber evidence="3">3.2.1.14</ecNumber>
    </recommendedName>
</protein>
<dbReference type="Gene3D" id="3.10.50.10">
    <property type="match status" value="1"/>
</dbReference>
<evidence type="ECO:0000256" key="6">
    <source>
        <dbReference type="ARBA" id="ARBA00022801"/>
    </source>
</evidence>
<dbReference type="InterPro" id="IPR002557">
    <property type="entry name" value="Chitin-bd_dom"/>
</dbReference>
<dbReference type="Pfam" id="PF01607">
    <property type="entry name" value="CBM_14"/>
    <property type="match status" value="1"/>
</dbReference>
<keyword evidence="5 14" id="KW-0732">Signal</keyword>
<evidence type="ECO:0000256" key="4">
    <source>
        <dbReference type="ARBA" id="ARBA00022669"/>
    </source>
</evidence>
<dbReference type="PANTHER" id="PTHR11177">
    <property type="entry name" value="CHITINASE"/>
    <property type="match status" value="1"/>
</dbReference>
<feature type="domain" description="Chitin-binding type-2" evidence="15">
    <location>
        <begin position="433"/>
        <end position="484"/>
    </location>
</feature>
<dbReference type="EC" id="3.2.1.14" evidence="3"/>
<dbReference type="PANTHER" id="PTHR11177:SF360">
    <property type="entry name" value="CHITINASE 4-RELATED"/>
    <property type="match status" value="1"/>
</dbReference>
<feature type="signal peptide" evidence="14">
    <location>
        <begin position="1"/>
        <end position="19"/>
    </location>
</feature>
<accession>A0A8S0ZT68</accession>
<dbReference type="SMART" id="SM00636">
    <property type="entry name" value="Glyco_18"/>
    <property type="match status" value="1"/>
</dbReference>
<comment type="similarity">
    <text evidence="2">Belongs to the glycosyl hydrolase 18 family. Chitinase class II subfamily.</text>
</comment>
<dbReference type="PROSITE" id="PS51910">
    <property type="entry name" value="GH18_2"/>
    <property type="match status" value="1"/>
</dbReference>